<keyword evidence="4" id="KW-0862">Zinc</keyword>
<dbReference type="PANTHER" id="PTHR46233:SF3">
    <property type="entry name" value="HYDROXYACYLGLUTATHIONE HYDROLASE GLOC"/>
    <property type="match status" value="1"/>
</dbReference>
<feature type="domain" description="Metallo-beta-lactamase" evidence="5">
    <location>
        <begin position="25"/>
        <end position="185"/>
    </location>
</feature>
<dbReference type="PANTHER" id="PTHR46233">
    <property type="entry name" value="HYDROXYACYLGLUTATHIONE HYDROLASE GLOC"/>
    <property type="match status" value="1"/>
</dbReference>
<dbReference type="AlphaFoldDB" id="A0AA35WHJ8"/>
<evidence type="ECO:0000256" key="4">
    <source>
        <dbReference type="ARBA" id="ARBA00022833"/>
    </source>
</evidence>
<gene>
    <name evidence="6" type="ORF">GBAR_LOCUS9072</name>
</gene>
<keyword evidence="7" id="KW-1185">Reference proteome</keyword>
<name>A0AA35WHJ8_GEOBA</name>
<proteinExistence type="predicted"/>
<dbReference type="InterPro" id="IPR036866">
    <property type="entry name" value="RibonucZ/Hydroxyglut_hydro"/>
</dbReference>
<dbReference type="Gene3D" id="3.60.15.10">
    <property type="entry name" value="Ribonuclease Z/Hydroxyacylglutathione hydrolase-like"/>
    <property type="match status" value="1"/>
</dbReference>
<dbReference type="InterPro" id="IPR001279">
    <property type="entry name" value="Metallo-B-lactamas"/>
</dbReference>
<dbReference type="Proteomes" id="UP001174909">
    <property type="component" value="Unassembled WGS sequence"/>
</dbReference>
<evidence type="ECO:0000313" key="7">
    <source>
        <dbReference type="Proteomes" id="UP001174909"/>
    </source>
</evidence>
<dbReference type="InterPro" id="IPR051453">
    <property type="entry name" value="MBL_Glyoxalase_II"/>
</dbReference>
<protein>
    <submittedName>
        <fullName evidence="6">Hydroxyacylglutathione hydrolase GloC</fullName>
    </submittedName>
</protein>
<reference evidence="6" key="1">
    <citation type="submission" date="2023-03" db="EMBL/GenBank/DDBJ databases">
        <authorList>
            <person name="Steffen K."/>
            <person name="Cardenas P."/>
        </authorList>
    </citation>
    <scope>NUCLEOTIDE SEQUENCE</scope>
</reference>
<evidence type="ECO:0000256" key="1">
    <source>
        <dbReference type="ARBA" id="ARBA00001947"/>
    </source>
</evidence>
<dbReference type="GO" id="GO:0046872">
    <property type="term" value="F:metal ion binding"/>
    <property type="evidence" value="ECO:0007669"/>
    <property type="project" value="UniProtKB-KW"/>
</dbReference>
<dbReference type="CDD" id="cd06262">
    <property type="entry name" value="metallo-hydrolase-like_MBL-fold"/>
    <property type="match status" value="1"/>
</dbReference>
<dbReference type="GO" id="GO:0016787">
    <property type="term" value="F:hydrolase activity"/>
    <property type="evidence" value="ECO:0007669"/>
    <property type="project" value="UniProtKB-KW"/>
</dbReference>
<accession>A0AA35WHJ8</accession>
<dbReference type="SMART" id="SM00849">
    <property type="entry name" value="Lactamase_B"/>
    <property type="match status" value="1"/>
</dbReference>
<keyword evidence="2" id="KW-0479">Metal-binding</keyword>
<sequence length="220" mass="23212">MPVHHEAQGAGDVTVHKIENMGTLGNNGYIVVCPETNSGVCIDTPAEPEKMINEVQAHGIDVQAILITHGHQDHLAGYTEITGEIGAPAAIGGPDAGLPPSPPQRNLSDGDTVTFGNRSIQCLSTPGHTEGSTCFLVGGFVFSGDTLFPGGPGRSRSPQALQQELNSISGKLLTLPDDTYVYPGHGPENTTIGEARRRYTVFMSKSHSADLQGDVDWLNT</sequence>
<dbReference type="EMBL" id="CASHTH010001370">
    <property type="protein sequence ID" value="CAI8014545.1"/>
    <property type="molecule type" value="Genomic_DNA"/>
</dbReference>
<dbReference type="Pfam" id="PF00753">
    <property type="entry name" value="Lactamase_B"/>
    <property type="match status" value="1"/>
</dbReference>
<comment type="cofactor">
    <cofactor evidence="1">
        <name>Zn(2+)</name>
        <dbReference type="ChEBI" id="CHEBI:29105"/>
    </cofactor>
</comment>
<organism evidence="6 7">
    <name type="scientific">Geodia barretti</name>
    <name type="common">Barrett's horny sponge</name>
    <dbReference type="NCBI Taxonomy" id="519541"/>
    <lineage>
        <taxon>Eukaryota</taxon>
        <taxon>Metazoa</taxon>
        <taxon>Porifera</taxon>
        <taxon>Demospongiae</taxon>
        <taxon>Heteroscleromorpha</taxon>
        <taxon>Tetractinellida</taxon>
        <taxon>Astrophorina</taxon>
        <taxon>Geodiidae</taxon>
        <taxon>Geodia</taxon>
    </lineage>
</organism>
<evidence type="ECO:0000259" key="5">
    <source>
        <dbReference type="SMART" id="SM00849"/>
    </source>
</evidence>
<keyword evidence="3 6" id="KW-0378">Hydrolase</keyword>
<comment type="caution">
    <text evidence="6">The sequence shown here is derived from an EMBL/GenBank/DDBJ whole genome shotgun (WGS) entry which is preliminary data.</text>
</comment>
<evidence type="ECO:0000256" key="2">
    <source>
        <dbReference type="ARBA" id="ARBA00022723"/>
    </source>
</evidence>
<evidence type="ECO:0000313" key="6">
    <source>
        <dbReference type="EMBL" id="CAI8014545.1"/>
    </source>
</evidence>
<dbReference type="SUPFAM" id="SSF56281">
    <property type="entry name" value="Metallo-hydrolase/oxidoreductase"/>
    <property type="match status" value="1"/>
</dbReference>
<evidence type="ECO:0000256" key="3">
    <source>
        <dbReference type="ARBA" id="ARBA00022801"/>
    </source>
</evidence>